<reference evidence="2 3" key="1">
    <citation type="submission" date="2011-09" db="EMBL/GenBank/DDBJ databases">
        <title>The permanent draft genome of Caldithrix abyssi DSM 13497.</title>
        <authorList>
            <consortium name="US DOE Joint Genome Institute (JGI-PGF)"/>
            <person name="Lucas S."/>
            <person name="Han J."/>
            <person name="Lapidus A."/>
            <person name="Bruce D."/>
            <person name="Goodwin L."/>
            <person name="Pitluck S."/>
            <person name="Peters L."/>
            <person name="Kyrpides N."/>
            <person name="Mavromatis K."/>
            <person name="Ivanova N."/>
            <person name="Mikhailova N."/>
            <person name="Chertkov O."/>
            <person name="Detter J.C."/>
            <person name="Tapia R."/>
            <person name="Han C."/>
            <person name="Land M."/>
            <person name="Hauser L."/>
            <person name="Markowitz V."/>
            <person name="Cheng J.-F."/>
            <person name="Hugenholtz P."/>
            <person name="Woyke T."/>
            <person name="Wu D."/>
            <person name="Spring S."/>
            <person name="Brambilla E."/>
            <person name="Klenk H.-P."/>
            <person name="Eisen J.A."/>
        </authorList>
    </citation>
    <scope>NUCLEOTIDE SEQUENCE [LARGE SCALE GENOMIC DNA]</scope>
    <source>
        <strain evidence="2 3">DSM 13497</strain>
    </source>
</reference>
<organism evidence="2 3">
    <name type="scientific">Caldithrix abyssi DSM 13497</name>
    <dbReference type="NCBI Taxonomy" id="880073"/>
    <lineage>
        <taxon>Bacteria</taxon>
        <taxon>Pseudomonadati</taxon>
        <taxon>Calditrichota</taxon>
        <taxon>Calditrichia</taxon>
        <taxon>Calditrichales</taxon>
        <taxon>Calditrichaceae</taxon>
        <taxon>Caldithrix</taxon>
    </lineage>
</organism>
<evidence type="ECO:0000313" key="1">
    <source>
        <dbReference type="EMBL" id="APF17523.1"/>
    </source>
</evidence>
<keyword evidence="3" id="KW-1185">Reference proteome</keyword>
<evidence type="ECO:0000313" key="2">
    <source>
        <dbReference type="EMBL" id="EHO41619.1"/>
    </source>
</evidence>
<dbReference type="Proteomes" id="UP000004671">
    <property type="component" value="Chromosome"/>
</dbReference>
<dbReference type="KEGG" id="caby:Cabys_772"/>
<dbReference type="EMBL" id="CP018099">
    <property type="protein sequence ID" value="APF17523.1"/>
    <property type="molecule type" value="Genomic_DNA"/>
</dbReference>
<dbReference type="RefSeq" id="WP_006928784.1">
    <property type="nucleotide sequence ID" value="NZ_CM001402.1"/>
</dbReference>
<proteinExistence type="predicted"/>
<name>H1XUS0_CALAY</name>
<reference evidence="1 4" key="2">
    <citation type="submission" date="2016-11" db="EMBL/GenBank/DDBJ databases">
        <title>Genomic analysis of Caldithrix abyssi and proposal of a novel bacterial phylum Caldithrichaeota.</title>
        <authorList>
            <person name="Kublanov I."/>
            <person name="Sigalova O."/>
            <person name="Gavrilov S."/>
            <person name="Lebedinsky A."/>
            <person name="Ivanova N."/>
            <person name="Daum C."/>
            <person name="Reddy T."/>
            <person name="Klenk H.P."/>
            <person name="Goker M."/>
            <person name="Reva O."/>
            <person name="Miroshnichenko M."/>
            <person name="Kyprides N."/>
            <person name="Woyke T."/>
            <person name="Gelfand M."/>
        </authorList>
    </citation>
    <scope>NUCLEOTIDE SEQUENCE [LARGE SCALE GENOMIC DNA]</scope>
    <source>
        <strain evidence="1 4">LF13</strain>
    </source>
</reference>
<evidence type="ECO:0000313" key="4">
    <source>
        <dbReference type="Proteomes" id="UP000183868"/>
    </source>
</evidence>
<dbReference type="STRING" id="880073.Cabys_772"/>
<dbReference type="Proteomes" id="UP000183868">
    <property type="component" value="Chromosome"/>
</dbReference>
<dbReference type="HOGENOM" id="CLU_047672_0_0_0"/>
<dbReference type="AlphaFoldDB" id="H1XUS0"/>
<accession>H1XUS0</accession>
<dbReference type="OrthoDB" id="2567774at2"/>
<dbReference type="EMBL" id="CM001402">
    <property type="protein sequence ID" value="EHO41619.1"/>
    <property type="molecule type" value="Genomic_DNA"/>
</dbReference>
<sequence>MNLPVSGRVVLIDDKFKEALPLIRVLSQERIAVTFFSGRIEELPSEPFQDVRIIFMDMVLDGLDGADDKTIISTLMGVVKKIVSPESGPFILAVWTKHPEKVEKVQNALREEGFYLIQINLEKEYFFKMSEDGKEWLFDENKFDDLKKKLKEKTQEIEIFETFIIWENLIHDSASETVNEVSRFSEYNDAWNDEIKKIFYNLSKAWAGRREDDVAVKDSFYSFHQIFNDILERKTQSIETADVVFEEGELSNEVKGKINFRILADTSTYEKVYPGIVYKVHSLESSFMSDILNENDDKRLNLIIRGSIPVLIEVSPVCDFVQNKMRMSRMIKGVLLPDSVENYNSVWRKIKKSASFLYVSPVIYYGNSVFRMVLDFRYFTSEPLSNQERETIFRIRKDILNDIQTRLAFHVNRTGVLFLE</sequence>
<gene>
    <name evidence="1" type="ORF">Cabys_772</name>
    <name evidence="2" type="ORF">Calab_2006</name>
</gene>
<protein>
    <submittedName>
        <fullName evidence="2">Uncharacterized protein</fullName>
    </submittedName>
</protein>
<dbReference type="eggNOG" id="ENOG5033M1E">
    <property type="taxonomic scope" value="Bacteria"/>
</dbReference>
<dbReference type="PaxDb" id="880073-Calab_2006"/>
<dbReference type="InParanoid" id="H1XUS0"/>
<evidence type="ECO:0000313" key="3">
    <source>
        <dbReference type="Proteomes" id="UP000004671"/>
    </source>
</evidence>